<evidence type="ECO:0000256" key="1">
    <source>
        <dbReference type="ARBA" id="ARBA00022630"/>
    </source>
</evidence>
<dbReference type="SUPFAM" id="SSF51905">
    <property type="entry name" value="FAD/NAD(P)-binding domain"/>
    <property type="match status" value="1"/>
</dbReference>
<dbReference type="InterPro" id="IPR023753">
    <property type="entry name" value="FAD/NAD-binding_dom"/>
</dbReference>
<reference evidence="4 5" key="1">
    <citation type="submission" date="2019-05" db="EMBL/GenBank/DDBJ databases">
        <title>Panacibacter sp. strain 17mud1-8 Genome sequencing and assembly.</title>
        <authorList>
            <person name="Chhetri G."/>
        </authorList>
    </citation>
    <scope>NUCLEOTIDE SEQUENCE [LARGE SCALE GENOMIC DNA]</scope>
    <source>
        <strain evidence="4 5">17mud1-8</strain>
    </source>
</reference>
<protein>
    <submittedName>
        <fullName evidence="4">NAD(P)/FAD-dependent oxidoreductase</fullName>
    </submittedName>
</protein>
<dbReference type="GO" id="GO:0016491">
    <property type="term" value="F:oxidoreductase activity"/>
    <property type="evidence" value="ECO:0007669"/>
    <property type="project" value="UniProtKB-KW"/>
</dbReference>
<keyword evidence="1" id="KW-0285">Flavoprotein</keyword>
<gene>
    <name evidence="4" type="ORF">FC093_09870</name>
</gene>
<evidence type="ECO:0000313" key="5">
    <source>
        <dbReference type="Proteomes" id="UP000305848"/>
    </source>
</evidence>
<evidence type="ECO:0000259" key="3">
    <source>
        <dbReference type="Pfam" id="PF07992"/>
    </source>
</evidence>
<dbReference type="InterPro" id="IPR050097">
    <property type="entry name" value="Ferredoxin-NADP_redctase_2"/>
</dbReference>
<organism evidence="4 5">
    <name type="scientific">Ilyomonas limi</name>
    <dbReference type="NCBI Taxonomy" id="2575867"/>
    <lineage>
        <taxon>Bacteria</taxon>
        <taxon>Pseudomonadati</taxon>
        <taxon>Bacteroidota</taxon>
        <taxon>Chitinophagia</taxon>
        <taxon>Chitinophagales</taxon>
        <taxon>Chitinophagaceae</taxon>
        <taxon>Ilyomonas</taxon>
    </lineage>
</organism>
<name>A0A4U3L3V5_9BACT</name>
<dbReference type="AlphaFoldDB" id="A0A4U3L3V5"/>
<sequence>MTDKKDFDVIIVGGSYAGLSAAMALGRALRNVLIIDSGLPCNRQTPHSHNFLTQDGKTPGEISVLAKEQVLKYNTVHFRQDVATAGKKVGNGFEITTQSSRIFTAQKLLFATGIKDVMPDIKGFTACWGISVIHCPYCHGYEVRNEKTGILGNGDHAFEYAKLISNWTKDLTLFTNGKSALTGEQTKKLQVHNIPVIETGIDRFEHKNGYIEQIIFRDGTASSIKAVYSKVPFIQHCDIPEKLGCELTEQGYIKTGDFQKTTVDGVYACGDNISPMRSVSTAIATGTFAGAAINKELIEEQF</sequence>
<proteinExistence type="predicted"/>
<dbReference type="PANTHER" id="PTHR48105">
    <property type="entry name" value="THIOREDOXIN REDUCTASE 1-RELATED-RELATED"/>
    <property type="match status" value="1"/>
</dbReference>
<keyword evidence="2" id="KW-0560">Oxidoreductase</keyword>
<dbReference type="PRINTS" id="PR00469">
    <property type="entry name" value="PNDRDTASEII"/>
</dbReference>
<keyword evidence="5" id="KW-1185">Reference proteome</keyword>
<dbReference type="OrthoDB" id="9806179at2"/>
<dbReference type="PRINTS" id="PR00368">
    <property type="entry name" value="FADPNR"/>
</dbReference>
<dbReference type="Pfam" id="PF07992">
    <property type="entry name" value="Pyr_redox_2"/>
    <property type="match status" value="1"/>
</dbReference>
<dbReference type="EMBL" id="SZQL01000006">
    <property type="protein sequence ID" value="TKK68989.1"/>
    <property type="molecule type" value="Genomic_DNA"/>
</dbReference>
<dbReference type="InterPro" id="IPR036188">
    <property type="entry name" value="FAD/NAD-bd_sf"/>
</dbReference>
<dbReference type="Proteomes" id="UP000305848">
    <property type="component" value="Unassembled WGS sequence"/>
</dbReference>
<dbReference type="Gene3D" id="3.50.50.60">
    <property type="entry name" value="FAD/NAD(P)-binding domain"/>
    <property type="match status" value="2"/>
</dbReference>
<dbReference type="RefSeq" id="WP_137261608.1">
    <property type="nucleotide sequence ID" value="NZ_SZQL01000006.1"/>
</dbReference>
<accession>A0A4U3L3V5</accession>
<evidence type="ECO:0000256" key="2">
    <source>
        <dbReference type="ARBA" id="ARBA00023002"/>
    </source>
</evidence>
<comment type="caution">
    <text evidence="4">The sequence shown here is derived from an EMBL/GenBank/DDBJ whole genome shotgun (WGS) entry which is preliminary data.</text>
</comment>
<feature type="domain" description="FAD/NAD(P)-binding" evidence="3">
    <location>
        <begin position="7"/>
        <end position="286"/>
    </location>
</feature>
<evidence type="ECO:0000313" key="4">
    <source>
        <dbReference type="EMBL" id="TKK68989.1"/>
    </source>
</evidence>